<sequence length="525" mass="50600">MLALRLTRASRPAVQLRRLLVAAASAGTGFLLLSCLGHALNHPEAADAAALRLAWCALPLAATVYLAVAVARTDPGTRPRPGLSAVGLGPARLMAYSALTTALSCTLGSLFALLVFLHLRGDLTGLPFDRAAAGFLAAGHSLPAAATLTLLSLLPATATTTVALALRPTDPHPPKRTALRLGRFRAHGDPASRETFGAYGRFGTHFGRRRAAGAPAQGTGGGTAEAVGGGGGAGGGGAEGAGGGGAGGGAEAAGHRRAEGAGGVGAAGAGGGGAAGAGGVGAAGAGGGRAEAAGHRRAEGAGGGGAAGAGGGETAPGAEADPGPTAPDAQEAPPADAPVGLPWGVALVTAGLAVQAYAGRSTPAPSLAVLLGWLLTATGIVLASPGLTHLCGRLLQCSRPGVLRLLAGRGLMAEAARIGRPLGVVCTVASAGYAMTALYDDPAPVFGPLSALGALVVAGSTVATLLTAAVEARQCRADTTAALLRLGAPATMLRAAAVLRAAALLALFGPLVVAIATLSALPLSR</sequence>
<protein>
    <recommendedName>
        <fullName evidence="5">Integral membrane protein</fullName>
    </recommendedName>
</protein>
<feature type="transmembrane region" description="Helical" evidence="2">
    <location>
        <begin position="445"/>
        <end position="466"/>
    </location>
</feature>
<name>A0ABX7TWU7_STRCY</name>
<organism evidence="3 4">
    <name type="scientific">Streptomyces cyanogenus</name>
    <dbReference type="NCBI Taxonomy" id="80860"/>
    <lineage>
        <taxon>Bacteria</taxon>
        <taxon>Bacillati</taxon>
        <taxon>Actinomycetota</taxon>
        <taxon>Actinomycetes</taxon>
        <taxon>Kitasatosporales</taxon>
        <taxon>Streptomycetaceae</taxon>
        <taxon>Streptomyces</taxon>
    </lineage>
</organism>
<feature type="compositionally biased region" description="Low complexity" evidence="1">
    <location>
        <begin position="315"/>
        <end position="337"/>
    </location>
</feature>
<evidence type="ECO:0000313" key="4">
    <source>
        <dbReference type="Proteomes" id="UP000663908"/>
    </source>
</evidence>
<dbReference type="Proteomes" id="UP000663908">
    <property type="component" value="Chromosome"/>
</dbReference>
<dbReference type="EMBL" id="CP071839">
    <property type="protein sequence ID" value="QTE01213.1"/>
    <property type="molecule type" value="Genomic_DNA"/>
</dbReference>
<feature type="transmembrane region" description="Helical" evidence="2">
    <location>
        <begin position="501"/>
        <end position="521"/>
    </location>
</feature>
<reference evidence="3 4" key="1">
    <citation type="submission" date="2021-03" db="EMBL/GenBank/DDBJ databases">
        <title>Complete genome sequence of Streptomyces cyanogenus S136, producer of anticancer angucycline landomycin A.</title>
        <authorList>
            <person name="Hrab P."/>
            <person name="Ruckert C."/>
            <person name="Busche T."/>
            <person name="Ostash I."/>
            <person name="Kalinowski J."/>
            <person name="Fedorenko V."/>
            <person name="Yushchuk O."/>
            <person name="Ostash B."/>
        </authorList>
    </citation>
    <scope>NUCLEOTIDE SEQUENCE [LARGE SCALE GENOMIC DNA]</scope>
    <source>
        <strain evidence="3 4">S136</strain>
    </source>
</reference>
<feature type="region of interest" description="Disordered" evidence="1">
    <location>
        <begin position="235"/>
        <end position="254"/>
    </location>
</feature>
<feature type="compositionally biased region" description="Gly residues" evidence="1">
    <location>
        <begin position="300"/>
        <end position="314"/>
    </location>
</feature>
<feature type="compositionally biased region" description="Gly residues" evidence="1">
    <location>
        <begin position="235"/>
        <end position="251"/>
    </location>
</feature>
<evidence type="ECO:0000256" key="2">
    <source>
        <dbReference type="SAM" id="Phobius"/>
    </source>
</evidence>
<evidence type="ECO:0000313" key="3">
    <source>
        <dbReference type="EMBL" id="QTE01213.1"/>
    </source>
</evidence>
<keyword evidence="2" id="KW-1133">Transmembrane helix</keyword>
<dbReference type="RefSeq" id="WP_208034688.1">
    <property type="nucleotide sequence ID" value="NZ_CP071839.1"/>
</dbReference>
<evidence type="ECO:0000256" key="1">
    <source>
        <dbReference type="SAM" id="MobiDB-lite"/>
    </source>
</evidence>
<feature type="transmembrane region" description="Helical" evidence="2">
    <location>
        <begin position="49"/>
        <end position="72"/>
    </location>
</feature>
<feature type="transmembrane region" description="Helical" evidence="2">
    <location>
        <begin position="418"/>
        <end position="439"/>
    </location>
</feature>
<evidence type="ECO:0008006" key="5">
    <source>
        <dbReference type="Google" id="ProtNLM"/>
    </source>
</evidence>
<accession>A0ABX7TWU7</accession>
<feature type="transmembrane region" description="Helical" evidence="2">
    <location>
        <begin position="339"/>
        <end position="358"/>
    </location>
</feature>
<keyword evidence="4" id="KW-1185">Reference proteome</keyword>
<gene>
    <name evidence="3" type="ORF">S1361_28045</name>
</gene>
<keyword evidence="2" id="KW-0472">Membrane</keyword>
<keyword evidence="2" id="KW-0812">Transmembrane</keyword>
<feature type="compositionally biased region" description="Gly residues" evidence="1">
    <location>
        <begin position="260"/>
        <end position="289"/>
    </location>
</feature>
<dbReference type="PROSITE" id="PS51257">
    <property type="entry name" value="PROKAR_LIPOPROTEIN"/>
    <property type="match status" value="1"/>
</dbReference>
<feature type="transmembrane region" description="Helical" evidence="2">
    <location>
        <begin position="93"/>
        <end position="119"/>
    </location>
</feature>
<proteinExistence type="predicted"/>
<feature type="region of interest" description="Disordered" evidence="1">
    <location>
        <begin position="260"/>
        <end position="337"/>
    </location>
</feature>